<name>A0A9D1N1A9_9CLOT</name>
<dbReference type="Proteomes" id="UP000886748">
    <property type="component" value="Unassembled WGS sequence"/>
</dbReference>
<proteinExistence type="predicted"/>
<evidence type="ECO:0000313" key="2">
    <source>
        <dbReference type="Proteomes" id="UP000886748"/>
    </source>
</evidence>
<dbReference type="AlphaFoldDB" id="A0A9D1N1A9"/>
<dbReference type="InterPro" id="IPR021322">
    <property type="entry name" value="DUF2924"/>
</dbReference>
<dbReference type="Pfam" id="PF11149">
    <property type="entry name" value="DUF2924"/>
    <property type="match status" value="1"/>
</dbReference>
<gene>
    <name evidence="1" type="ORF">IAD26_09175</name>
</gene>
<evidence type="ECO:0000313" key="1">
    <source>
        <dbReference type="EMBL" id="HIU93287.1"/>
    </source>
</evidence>
<dbReference type="EMBL" id="DVOD01000067">
    <property type="protein sequence ID" value="HIU93287.1"/>
    <property type="molecule type" value="Genomic_DNA"/>
</dbReference>
<accession>A0A9D1N1A9</accession>
<reference evidence="1" key="2">
    <citation type="journal article" date="2021" name="PeerJ">
        <title>Extensive microbial diversity within the chicken gut microbiome revealed by metagenomics and culture.</title>
        <authorList>
            <person name="Gilroy R."/>
            <person name="Ravi A."/>
            <person name="Getino M."/>
            <person name="Pursley I."/>
            <person name="Horton D.L."/>
            <person name="Alikhan N.F."/>
            <person name="Baker D."/>
            <person name="Gharbi K."/>
            <person name="Hall N."/>
            <person name="Watson M."/>
            <person name="Adriaenssens E.M."/>
            <person name="Foster-Nyarko E."/>
            <person name="Jarju S."/>
            <person name="Secka A."/>
            <person name="Antonio M."/>
            <person name="Oren A."/>
            <person name="Chaudhuri R.R."/>
            <person name="La Ragione R."/>
            <person name="Hildebrand F."/>
            <person name="Pallen M.J."/>
        </authorList>
    </citation>
    <scope>NUCLEOTIDE SEQUENCE</scope>
    <source>
        <strain evidence="1">CHK154-7741</strain>
    </source>
</reference>
<sequence>MKKNANDLTNEELKQKAKNYGLNIENLHRAYIIENIKWCEKYKAFSTQTQKKLARLVAQYERKQSIKPDNKESAKYNSGTKFIREFQSKKYEVIVVKDGYCFNGKVYKSLSAIANEITGTRWNGKRFFGVKNK</sequence>
<comment type="caution">
    <text evidence="1">The sequence shown here is derived from an EMBL/GenBank/DDBJ whole genome shotgun (WGS) entry which is preliminary data.</text>
</comment>
<protein>
    <submittedName>
        <fullName evidence="1">DUF2924 domain-containing protein</fullName>
    </submittedName>
</protein>
<reference evidence="1" key="1">
    <citation type="submission" date="2020-10" db="EMBL/GenBank/DDBJ databases">
        <authorList>
            <person name="Gilroy R."/>
        </authorList>
    </citation>
    <scope>NUCLEOTIDE SEQUENCE</scope>
    <source>
        <strain evidence="1">CHK154-7741</strain>
    </source>
</reference>
<organism evidence="1 2">
    <name type="scientific">Candidatus Limenecus avicola</name>
    <dbReference type="NCBI Taxonomy" id="2840847"/>
    <lineage>
        <taxon>Bacteria</taxon>
        <taxon>Bacillati</taxon>
        <taxon>Bacillota</taxon>
        <taxon>Clostridia</taxon>
        <taxon>Eubacteriales</taxon>
        <taxon>Clostridiaceae</taxon>
        <taxon>Clostridiaceae incertae sedis</taxon>
        <taxon>Candidatus Limenecus</taxon>
    </lineage>
</organism>